<comment type="caution">
    <text evidence="1">The sequence shown here is derived from an EMBL/GenBank/DDBJ whole genome shotgun (WGS) entry which is preliminary data.</text>
</comment>
<dbReference type="EMBL" id="NBIV01000079">
    <property type="protein sequence ID" value="PXF44867.1"/>
    <property type="molecule type" value="Genomic_DNA"/>
</dbReference>
<reference evidence="1 2" key="1">
    <citation type="journal article" date="2018" name="Mol. Biol. Evol.">
        <title>Analysis of the draft genome of the red seaweed Gracilariopsis chorda provides insights into genome size evolution in Rhodophyta.</title>
        <authorList>
            <person name="Lee J."/>
            <person name="Yang E.C."/>
            <person name="Graf L."/>
            <person name="Yang J.H."/>
            <person name="Qiu H."/>
            <person name="Zel Zion U."/>
            <person name="Chan C.X."/>
            <person name="Stephens T.G."/>
            <person name="Weber A.P.M."/>
            <person name="Boo G.H."/>
            <person name="Boo S.M."/>
            <person name="Kim K.M."/>
            <person name="Shin Y."/>
            <person name="Jung M."/>
            <person name="Lee S.J."/>
            <person name="Yim H.S."/>
            <person name="Lee J.H."/>
            <person name="Bhattacharya D."/>
            <person name="Yoon H.S."/>
        </authorList>
    </citation>
    <scope>NUCLEOTIDE SEQUENCE [LARGE SCALE GENOMIC DNA]</scope>
    <source>
        <strain evidence="1 2">SKKU-2015</strain>
        <tissue evidence="1">Whole body</tissue>
    </source>
</reference>
<evidence type="ECO:0000313" key="1">
    <source>
        <dbReference type="EMBL" id="PXF44867.1"/>
    </source>
</evidence>
<keyword evidence="2" id="KW-1185">Reference proteome</keyword>
<dbReference type="InterPro" id="IPR032710">
    <property type="entry name" value="NTF2-like_dom_sf"/>
</dbReference>
<dbReference type="InterPro" id="IPR053218">
    <property type="entry name" value="Pathogen-related_defense"/>
</dbReference>
<evidence type="ECO:0000313" key="2">
    <source>
        <dbReference type="Proteomes" id="UP000247409"/>
    </source>
</evidence>
<dbReference type="AlphaFoldDB" id="A0A2V3IT08"/>
<dbReference type="Proteomes" id="UP000247409">
    <property type="component" value="Unassembled WGS sequence"/>
</dbReference>
<accession>A0A2V3IT08</accession>
<organism evidence="1 2">
    <name type="scientific">Gracilariopsis chorda</name>
    <dbReference type="NCBI Taxonomy" id="448386"/>
    <lineage>
        <taxon>Eukaryota</taxon>
        <taxon>Rhodophyta</taxon>
        <taxon>Florideophyceae</taxon>
        <taxon>Rhodymeniophycidae</taxon>
        <taxon>Gracilariales</taxon>
        <taxon>Gracilariaceae</taxon>
        <taxon>Gracilariopsis</taxon>
    </lineage>
</organism>
<dbReference type="PANTHER" id="PTHR31723:SF10">
    <property type="entry name" value="PATHOGEN-RELATED PROTEIN"/>
    <property type="match status" value="1"/>
</dbReference>
<gene>
    <name evidence="1" type="ORF">BWQ96_05357</name>
</gene>
<sequence>MPTEEKHILALSEDEIRTELVYLQEEHNLLRPERSTIDPSRPWKNGLPNYDKADLLYFRGKTRNHTPESLEHIVENAVKTWEMEATHLGFQDWQSVNHDTYQVCANGAKTFKGEEAALAGNYNWLMAGVDKRLYDSNTETFESSHQLFRNTFPGGFPWEVLQVFSPPPRVSFSWRHWATFEEGGQFRGRKGDGKLYEMFGFGIVDLNADMKIESIEIFYKPEEFMKALHGEIPPSELAKGQSILGNGCPFLQGQPPKDQITQ</sequence>
<name>A0A2V3IT08_9FLOR</name>
<dbReference type="PANTHER" id="PTHR31723">
    <property type="entry name" value="PATHOGENESIS-RELATED FAMILY PROTEIN"/>
    <property type="match status" value="1"/>
</dbReference>
<dbReference type="SUPFAM" id="SSF54427">
    <property type="entry name" value="NTF2-like"/>
    <property type="match status" value="1"/>
</dbReference>
<dbReference type="OrthoDB" id="65445at2759"/>
<protein>
    <submittedName>
        <fullName evidence="1">Pathogen-related protein</fullName>
    </submittedName>
</protein>
<proteinExistence type="predicted"/>